<keyword evidence="1" id="KW-0472">Membrane</keyword>
<reference evidence="2" key="1">
    <citation type="submission" date="2019-06" db="EMBL/GenBank/DDBJ databases">
        <authorList>
            <person name="Murdoch R.W."/>
            <person name="Fathepure B."/>
        </authorList>
    </citation>
    <scope>NUCLEOTIDE SEQUENCE</scope>
</reference>
<feature type="transmembrane region" description="Helical" evidence="1">
    <location>
        <begin position="357"/>
        <end position="379"/>
    </location>
</feature>
<protein>
    <recommendedName>
        <fullName evidence="3">NnrS protein</fullName>
    </recommendedName>
</protein>
<evidence type="ECO:0000256" key="1">
    <source>
        <dbReference type="SAM" id="Phobius"/>
    </source>
</evidence>
<dbReference type="InterPro" id="IPR010266">
    <property type="entry name" value="NnrS"/>
</dbReference>
<dbReference type="EMBL" id="MN079079">
    <property type="protein sequence ID" value="QEA04084.1"/>
    <property type="molecule type" value="Genomic_DNA"/>
</dbReference>
<feature type="transmembrane region" description="Helical" evidence="1">
    <location>
        <begin position="107"/>
        <end position="126"/>
    </location>
</feature>
<feature type="transmembrane region" description="Helical" evidence="1">
    <location>
        <begin position="331"/>
        <end position="351"/>
    </location>
</feature>
<keyword evidence="1" id="KW-0812">Transmembrane</keyword>
<feature type="transmembrane region" description="Helical" evidence="1">
    <location>
        <begin position="171"/>
        <end position="192"/>
    </location>
</feature>
<name>A0A5B8R9C3_9ZZZZ</name>
<sequence length="390" mass="40803">MPRSHLLAYPFRIFFLLTALFAVVVIAVWLGVLTGSIRLPAATSPLWWHAHEMLYGLVPGAVAGFLLTAMANWTGAPPPTGARLLGLAALWLAGRLAMALYGGVIPVVPAAIIDLAFLPALALVALRTLWRHGNRRNLPLVAVLAVFALGNLCLHLAMAGVAPGLARTGEYLALDLTAILMAVIGGRIIPAFSGNWLRRQGRDPELIRRQPRLDRAALLALVAVLAADALAPGSRVTAVLALVAAALHAARVIGWRGWHTVGDPLMWILHLGYAWIPVALLLKGLTPFVPAVPPAAWIHALGVGAIGTLILGVMTRVAVAHTARGLLLRPGGRAIYALITLAVLARLTSAATGATGALHLAGAAWIASFGIFVVAYAPVLNAPRADGQPG</sequence>
<evidence type="ECO:0000313" key="2">
    <source>
        <dbReference type="EMBL" id="QEA04084.1"/>
    </source>
</evidence>
<accession>A0A5B8R9C3</accession>
<gene>
    <name evidence="2" type="ORF">KBTEX_00387</name>
</gene>
<evidence type="ECO:0008006" key="3">
    <source>
        <dbReference type="Google" id="ProtNLM"/>
    </source>
</evidence>
<dbReference type="Pfam" id="PF05940">
    <property type="entry name" value="NnrS"/>
    <property type="match status" value="1"/>
</dbReference>
<feature type="transmembrane region" description="Helical" evidence="1">
    <location>
        <begin position="297"/>
        <end position="319"/>
    </location>
</feature>
<proteinExistence type="predicted"/>
<feature type="transmembrane region" description="Helical" evidence="1">
    <location>
        <begin position="53"/>
        <end position="72"/>
    </location>
</feature>
<keyword evidence="1" id="KW-1133">Transmembrane helix</keyword>
<feature type="transmembrane region" description="Helical" evidence="1">
    <location>
        <begin position="213"/>
        <end position="230"/>
    </location>
</feature>
<feature type="transmembrane region" description="Helical" evidence="1">
    <location>
        <begin position="265"/>
        <end position="285"/>
    </location>
</feature>
<feature type="transmembrane region" description="Helical" evidence="1">
    <location>
        <begin position="84"/>
        <end position="101"/>
    </location>
</feature>
<feature type="transmembrane region" description="Helical" evidence="1">
    <location>
        <begin position="12"/>
        <end position="33"/>
    </location>
</feature>
<feature type="transmembrane region" description="Helical" evidence="1">
    <location>
        <begin position="138"/>
        <end position="159"/>
    </location>
</feature>
<organism evidence="2">
    <name type="scientific">uncultured organism</name>
    <dbReference type="NCBI Taxonomy" id="155900"/>
    <lineage>
        <taxon>unclassified sequences</taxon>
        <taxon>environmental samples</taxon>
    </lineage>
</organism>
<dbReference type="AlphaFoldDB" id="A0A5B8R9C3"/>